<keyword evidence="5 7" id="KW-1133">Transmembrane helix</keyword>
<feature type="domain" description="Mce/MlaD" evidence="8">
    <location>
        <begin position="393"/>
        <end position="455"/>
    </location>
</feature>
<organism evidence="9 10">
    <name type="scientific">Vibrio tritonius</name>
    <dbReference type="NCBI Taxonomy" id="1435069"/>
    <lineage>
        <taxon>Bacteria</taxon>
        <taxon>Pseudomonadati</taxon>
        <taxon>Pseudomonadota</taxon>
        <taxon>Gammaproteobacteria</taxon>
        <taxon>Vibrionales</taxon>
        <taxon>Vibrionaceae</taxon>
        <taxon>Vibrio</taxon>
    </lineage>
</organism>
<evidence type="ECO:0000259" key="8">
    <source>
        <dbReference type="Pfam" id="PF02470"/>
    </source>
</evidence>
<gene>
    <name evidence="9" type="ORF">LDJ79_21315</name>
</gene>
<evidence type="ECO:0000256" key="6">
    <source>
        <dbReference type="ARBA" id="ARBA00023136"/>
    </source>
</evidence>
<dbReference type="PANTHER" id="PTHR30462">
    <property type="entry name" value="INTERMEMBRANE TRANSPORT PROTEIN PQIB-RELATED"/>
    <property type="match status" value="1"/>
</dbReference>
<proteinExistence type="predicted"/>
<keyword evidence="3" id="KW-0997">Cell inner membrane</keyword>
<evidence type="ECO:0000256" key="3">
    <source>
        <dbReference type="ARBA" id="ARBA00022519"/>
    </source>
</evidence>
<reference evidence="10" key="1">
    <citation type="submission" date="2023-07" db="EMBL/GenBank/DDBJ databases">
        <title>Molecular identification of indigenous halophilic bacteria isolated from red sea cost, biodegradation of synthetic dyes and assessment of degraded metabolite toxicity.</title>
        <authorList>
            <person name="Chaieb K."/>
            <person name="Altayb H.N."/>
        </authorList>
    </citation>
    <scope>NUCLEOTIDE SEQUENCE [LARGE SCALE GENOMIC DNA]</scope>
    <source>
        <strain evidence="10">K20</strain>
    </source>
</reference>
<accession>A0ABS7YWS7</accession>
<comment type="subcellular location">
    <subcellularLocation>
        <location evidence="1">Cell inner membrane</location>
    </subcellularLocation>
</comment>
<keyword evidence="6 7" id="KW-0472">Membrane</keyword>
<keyword evidence="10" id="KW-1185">Reference proteome</keyword>
<evidence type="ECO:0000256" key="5">
    <source>
        <dbReference type="ARBA" id="ARBA00022989"/>
    </source>
</evidence>
<name>A0ABS7YWS7_9VIBR</name>
<comment type="caution">
    <text evidence="9">The sequence shown here is derived from an EMBL/GenBank/DDBJ whole genome shotgun (WGS) entry which is preliminary data.</text>
</comment>
<evidence type="ECO:0000256" key="7">
    <source>
        <dbReference type="SAM" id="Phobius"/>
    </source>
</evidence>
<feature type="transmembrane region" description="Helical" evidence="7">
    <location>
        <begin position="20"/>
        <end position="39"/>
    </location>
</feature>
<feature type="domain" description="Mce/MlaD" evidence="8">
    <location>
        <begin position="43"/>
        <end position="134"/>
    </location>
</feature>
<dbReference type="EMBL" id="JAIWIU010000191">
    <property type="protein sequence ID" value="MCA2018669.1"/>
    <property type="molecule type" value="Genomic_DNA"/>
</dbReference>
<protein>
    <submittedName>
        <fullName evidence="9">MlaD family protein</fullName>
    </submittedName>
</protein>
<evidence type="ECO:0000256" key="2">
    <source>
        <dbReference type="ARBA" id="ARBA00022475"/>
    </source>
</evidence>
<dbReference type="Pfam" id="PF02470">
    <property type="entry name" value="MlaD"/>
    <property type="match status" value="7"/>
</dbReference>
<keyword evidence="4 7" id="KW-0812">Transmembrane</keyword>
<evidence type="ECO:0000313" key="10">
    <source>
        <dbReference type="Proteomes" id="UP001199044"/>
    </source>
</evidence>
<keyword evidence="2" id="KW-1003">Cell membrane</keyword>
<evidence type="ECO:0000256" key="4">
    <source>
        <dbReference type="ARBA" id="ARBA00022692"/>
    </source>
</evidence>
<dbReference type="PANTHER" id="PTHR30462:SF0">
    <property type="entry name" value="INTERMEMBRANE TRANSPORT PROTEIN YEBT"/>
    <property type="match status" value="1"/>
</dbReference>
<feature type="domain" description="Mce/MlaD" evidence="8">
    <location>
        <begin position="514"/>
        <end position="588"/>
    </location>
</feature>
<sequence length="872" mass="94712">MNDNSSYSPDIKRSRGISPLWVLPIITMLLAGWLVFKAVNDAGEHIQIHFSNGQGLVAGRTTIRYQGLEVGMLRDIKLSPDLESIYVDAEIYPEAKKLLSSDTQFWLVKPQASLSGISGLDALVSGNYIAIQPGNLESSDHPKEYHALDNAPANQISHSGLLLTLKARDLGGLSVGSQIIYRKIPIGEVLSYQLNKDNQSVLIQVSIKDEYQQIITKQSRFWNVSGVSADVGFDGMDVRLENMSALIGGAIAVDSPDGGEPVVQNTQFRLYKDVKTAGRGIPITIQLPDNSQVNPKGSPVVYRGIEIGQVTAISFSKDRKQLIASASIEPAFSDMLNSGTHFVVEEPELSLNGMRNVANLVKGNFLSIKPGSGERSRQFVAQRAQLTADAQSIDITLKSSDSYGLEAGSKVLYRGIPVGMVSSVTLGDDNVLLHVSIEEQYRSLIRHHNRFYITGTAKAALDENGVNLTVPPMKWLLAGSISFISEGKEGKEDLYTLYPNQSLAELAQFQQQGSQTIVMTSHALPSVQVGSPLLYRNLQVGSITRYALSTNGVTIEAKIDNQYQHLITPDTVFWNHSGVKIDASLAGVSVQTAPLQSLIKGGIAFDSIKGVDNKTGKQWRLYDSYQQASQHGREITLTSHTNPGVKVGTALEYQGIKVGEINQITPNFAQNSVTFTAELNPQYADAIAKQGSVFWLQKAQVNLQGIAHIDKLLQASIAVQPGQGAALAHFVLHKQAQQPSGVRFVLQSRSRGSVVVGTPVLYRDIEVGQVVDVRLGELSDRVITTINIAPKYAYLIRNNTLFWNASGVDVSIGLSGANIKSGTVDSLLRGGISFATPPDLPLKPKAQADSSFLLHSEVESDWLTWQTPIPKP</sequence>
<dbReference type="InterPro" id="IPR003399">
    <property type="entry name" value="Mce/MlaD"/>
</dbReference>
<feature type="domain" description="Mce/MlaD" evidence="8">
    <location>
        <begin position="280"/>
        <end position="349"/>
    </location>
</feature>
<feature type="domain" description="Mce/MlaD" evidence="8">
    <location>
        <begin position="741"/>
        <end position="816"/>
    </location>
</feature>
<evidence type="ECO:0000256" key="1">
    <source>
        <dbReference type="ARBA" id="ARBA00004533"/>
    </source>
</evidence>
<evidence type="ECO:0000313" key="9">
    <source>
        <dbReference type="EMBL" id="MCA2018669.1"/>
    </source>
</evidence>
<feature type="domain" description="Mce/MlaD" evidence="8">
    <location>
        <begin position="632"/>
        <end position="706"/>
    </location>
</feature>
<dbReference type="InterPro" id="IPR051800">
    <property type="entry name" value="PqiA-PqiB_transport"/>
</dbReference>
<feature type="domain" description="Mce/MlaD" evidence="8">
    <location>
        <begin position="163"/>
        <end position="220"/>
    </location>
</feature>
<dbReference type="Proteomes" id="UP001199044">
    <property type="component" value="Unassembled WGS sequence"/>
</dbReference>
<dbReference type="RefSeq" id="WP_225252005.1">
    <property type="nucleotide sequence ID" value="NZ_JAIWIU010000191.1"/>
</dbReference>